<accession>A0A9W6KZ36</accession>
<gene>
    <name evidence="2" type="ORF">GCM10017577_02350</name>
</gene>
<keyword evidence="3" id="KW-1185">Reference proteome</keyword>
<dbReference type="EMBL" id="BSFQ01000001">
    <property type="protein sequence ID" value="GLL09095.1"/>
    <property type="molecule type" value="Genomic_DNA"/>
</dbReference>
<dbReference type="Proteomes" id="UP001143463">
    <property type="component" value="Unassembled WGS sequence"/>
</dbReference>
<protein>
    <submittedName>
        <fullName evidence="2">Uncharacterized protein</fullName>
    </submittedName>
</protein>
<evidence type="ECO:0000313" key="3">
    <source>
        <dbReference type="Proteomes" id="UP001143463"/>
    </source>
</evidence>
<dbReference type="AlphaFoldDB" id="A0A9W6KZ36"/>
<sequence length="149" mass="15279">MELADLVGVRGELADLAAPEHDRRDHVPGAGGVVVEQPEHGVLAQREPDLLEQLAAAGLGDGLARVGAAAGQRPLPGVPAQGGGPPGEQEGEPVGEAGAARGDQRDRDGGALQVRALDRPPLEPRQPLLDGRAQLRDATTTRCHAPDSA</sequence>
<evidence type="ECO:0000256" key="1">
    <source>
        <dbReference type="SAM" id="MobiDB-lite"/>
    </source>
</evidence>
<organism evidence="2 3">
    <name type="scientific">Pseudonocardia halophobica</name>
    <dbReference type="NCBI Taxonomy" id="29401"/>
    <lineage>
        <taxon>Bacteria</taxon>
        <taxon>Bacillati</taxon>
        <taxon>Actinomycetota</taxon>
        <taxon>Actinomycetes</taxon>
        <taxon>Pseudonocardiales</taxon>
        <taxon>Pseudonocardiaceae</taxon>
        <taxon>Pseudonocardia</taxon>
    </lineage>
</organism>
<evidence type="ECO:0000313" key="2">
    <source>
        <dbReference type="EMBL" id="GLL09095.1"/>
    </source>
</evidence>
<reference evidence="2" key="2">
    <citation type="submission" date="2023-01" db="EMBL/GenBank/DDBJ databases">
        <authorList>
            <person name="Sun Q."/>
            <person name="Evtushenko L."/>
        </authorList>
    </citation>
    <scope>NUCLEOTIDE SEQUENCE</scope>
    <source>
        <strain evidence="2">VKM Ac-1069</strain>
    </source>
</reference>
<feature type="region of interest" description="Disordered" evidence="1">
    <location>
        <begin position="68"/>
        <end position="149"/>
    </location>
</feature>
<proteinExistence type="predicted"/>
<reference evidence="2" key="1">
    <citation type="journal article" date="2014" name="Int. J. Syst. Evol. Microbiol.">
        <title>Complete genome sequence of Corynebacterium casei LMG S-19264T (=DSM 44701T), isolated from a smear-ripened cheese.</title>
        <authorList>
            <consortium name="US DOE Joint Genome Institute (JGI-PGF)"/>
            <person name="Walter F."/>
            <person name="Albersmeier A."/>
            <person name="Kalinowski J."/>
            <person name="Ruckert C."/>
        </authorList>
    </citation>
    <scope>NUCLEOTIDE SEQUENCE</scope>
    <source>
        <strain evidence="2">VKM Ac-1069</strain>
    </source>
</reference>
<name>A0A9W6KZ36_9PSEU</name>
<comment type="caution">
    <text evidence="2">The sequence shown here is derived from an EMBL/GenBank/DDBJ whole genome shotgun (WGS) entry which is preliminary data.</text>
</comment>